<dbReference type="GO" id="GO:0004803">
    <property type="term" value="F:transposase activity"/>
    <property type="evidence" value="ECO:0007669"/>
    <property type="project" value="TreeGrafter"/>
</dbReference>
<dbReference type="GO" id="GO:0015074">
    <property type="term" value="P:DNA integration"/>
    <property type="evidence" value="ECO:0007669"/>
    <property type="project" value="InterPro"/>
</dbReference>
<reference evidence="4" key="2">
    <citation type="submission" date="2020-09" db="EMBL/GenBank/DDBJ databases">
        <authorList>
            <person name="Sun Q."/>
            <person name="Ohkuma M."/>
        </authorList>
    </citation>
    <scope>NUCLEOTIDE SEQUENCE</scope>
    <source>
        <strain evidence="4">JCM 13306</strain>
    </source>
</reference>
<dbReference type="EMBL" id="BNBA01000078">
    <property type="protein sequence ID" value="GHH61705.1"/>
    <property type="molecule type" value="Genomic_DNA"/>
</dbReference>
<dbReference type="Pfam" id="PF13936">
    <property type="entry name" value="HTH_38"/>
    <property type="match status" value="1"/>
</dbReference>
<dbReference type="Proteomes" id="UP000623958">
    <property type="component" value="Unassembled WGS sequence"/>
</dbReference>
<dbReference type="PANTHER" id="PTHR10948">
    <property type="entry name" value="TRANSPOSASE"/>
    <property type="match status" value="1"/>
</dbReference>
<organism evidence="4 5">
    <name type="scientific">Xanthomonas boreopolis</name>
    <dbReference type="NCBI Taxonomy" id="86183"/>
    <lineage>
        <taxon>Bacteria</taxon>
        <taxon>Pseudomonadati</taxon>
        <taxon>Pseudomonadota</taxon>
        <taxon>Gammaproteobacteria</taxon>
        <taxon>Lysobacterales</taxon>
        <taxon>Lysobacteraceae</taxon>
        <taxon>Xanthomonas</taxon>
    </lineage>
</organism>
<dbReference type="AlphaFoldDB" id="A0A919KKK5"/>
<gene>
    <name evidence="4" type="ORF">GCM10009090_38290</name>
</gene>
<keyword evidence="5" id="KW-1185">Reference proteome</keyword>
<dbReference type="GO" id="GO:0005829">
    <property type="term" value="C:cytosol"/>
    <property type="evidence" value="ECO:0007669"/>
    <property type="project" value="TreeGrafter"/>
</dbReference>
<dbReference type="PROSITE" id="PS50994">
    <property type="entry name" value="INTEGRASE"/>
    <property type="match status" value="1"/>
</dbReference>
<dbReference type="Gene3D" id="3.30.420.10">
    <property type="entry name" value="Ribonuclease H-like superfamily/Ribonuclease H"/>
    <property type="match status" value="1"/>
</dbReference>
<dbReference type="PANTHER" id="PTHR10948:SF23">
    <property type="entry name" value="TRANSPOSASE INSI FOR INSERTION SEQUENCE ELEMENT IS30A-RELATED"/>
    <property type="match status" value="1"/>
</dbReference>
<evidence type="ECO:0000256" key="2">
    <source>
        <dbReference type="SAM" id="MobiDB-lite"/>
    </source>
</evidence>
<keyword evidence="1" id="KW-0233">DNA recombination</keyword>
<dbReference type="InterPro" id="IPR012337">
    <property type="entry name" value="RNaseH-like_sf"/>
</dbReference>
<proteinExistence type="predicted"/>
<evidence type="ECO:0000256" key="1">
    <source>
        <dbReference type="ARBA" id="ARBA00023172"/>
    </source>
</evidence>
<comment type="caution">
    <text evidence="4">The sequence shown here is derived from an EMBL/GenBank/DDBJ whole genome shotgun (WGS) entry which is preliminary data.</text>
</comment>
<dbReference type="GO" id="GO:0003676">
    <property type="term" value="F:nucleic acid binding"/>
    <property type="evidence" value="ECO:0007669"/>
    <property type="project" value="InterPro"/>
</dbReference>
<dbReference type="NCBIfam" id="NF033563">
    <property type="entry name" value="transpos_IS30"/>
    <property type="match status" value="1"/>
</dbReference>
<evidence type="ECO:0000259" key="3">
    <source>
        <dbReference type="PROSITE" id="PS50994"/>
    </source>
</evidence>
<dbReference type="InterPro" id="IPR001584">
    <property type="entry name" value="Integrase_cat-core"/>
</dbReference>
<dbReference type="GO" id="GO:0032196">
    <property type="term" value="P:transposition"/>
    <property type="evidence" value="ECO:0007669"/>
    <property type="project" value="TreeGrafter"/>
</dbReference>
<accession>A0A919KKK5</accession>
<evidence type="ECO:0000313" key="5">
    <source>
        <dbReference type="Proteomes" id="UP000623958"/>
    </source>
</evidence>
<feature type="domain" description="Integrase catalytic" evidence="3">
    <location>
        <begin position="149"/>
        <end position="310"/>
    </location>
</feature>
<evidence type="ECO:0000313" key="4">
    <source>
        <dbReference type="EMBL" id="GHH61705.1"/>
    </source>
</evidence>
<dbReference type="InterPro" id="IPR036397">
    <property type="entry name" value="RNaseH_sf"/>
</dbReference>
<dbReference type="RefSeq" id="WP_434030197.1">
    <property type="nucleotide sequence ID" value="NZ_BNBA01000078.1"/>
</dbReference>
<dbReference type="InterPro" id="IPR053392">
    <property type="entry name" value="Transposase_IS30-like"/>
</dbReference>
<feature type="region of interest" description="Disordered" evidence="2">
    <location>
        <begin position="42"/>
        <end position="73"/>
    </location>
</feature>
<protein>
    <submittedName>
        <fullName evidence="4">IS30 family transposase</fullName>
    </submittedName>
</protein>
<reference evidence="4" key="1">
    <citation type="journal article" date="2014" name="Int. J. Syst. Evol. Microbiol.">
        <title>Complete genome sequence of Corynebacterium casei LMG S-19264T (=DSM 44701T), isolated from a smear-ripened cheese.</title>
        <authorList>
            <consortium name="US DOE Joint Genome Institute (JGI-PGF)"/>
            <person name="Walter F."/>
            <person name="Albersmeier A."/>
            <person name="Kalinowski J."/>
            <person name="Ruckert C."/>
        </authorList>
    </citation>
    <scope>NUCLEOTIDE SEQUENCE</scope>
    <source>
        <strain evidence="4">JCM 13306</strain>
    </source>
</reference>
<dbReference type="SUPFAM" id="SSF53098">
    <property type="entry name" value="Ribonuclease H-like"/>
    <property type="match status" value="1"/>
</dbReference>
<dbReference type="InterPro" id="IPR025246">
    <property type="entry name" value="IS30-like_HTH"/>
</dbReference>
<dbReference type="GO" id="GO:0006310">
    <property type="term" value="P:DNA recombination"/>
    <property type="evidence" value="ECO:0007669"/>
    <property type="project" value="UniProtKB-KW"/>
</dbReference>
<name>A0A919KKK5_9XANT</name>
<dbReference type="InterPro" id="IPR051917">
    <property type="entry name" value="Transposase-Integrase"/>
</dbReference>
<sequence length="318" mass="36644">MANGRLNQHERYRIHALHEAGCSLRGIAFALDRAPSTISRELRRNSPGRCYDPAQAQRISDHRRSQASRRKRIGPEHIARIEACLREDWSPEQVAGATGLASHEWIYQHIYAEQRRGGTLFKTLRRCRRQRRRRGMRDGRGQLRHRRSWRERPAVVEQRSRLGDWEIDSMHASSGKTVVVTMTERRSRLHLLAKSADRTAENVMRAIVGRLGRVRDGVHTLTADNGKEFAEHQTIAASLQADVYFADPYSAWQRGSNENANGLTRQYLPRGMDFAAITDEQLRWVEQRLNTRPRKTLGFKTPLDVFVKEFSNCVANQS</sequence>